<proteinExistence type="inferred from homology"/>
<name>A0A1F8BX67_9BACT</name>
<dbReference type="Proteomes" id="UP000178429">
    <property type="component" value="Unassembled WGS sequence"/>
</dbReference>
<keyword evidence="9" id="KW-0862">Zinc</keyword>
<dbReference type="CDD" id="cd06158">
    <property type="entry name" value="S2P-M50_like_1"/>
    <property type="match status" value="1"/>
</dbReference>
<comment type="caution">
    <text evidence="15">The sequence shown here is derived from an EMBL/GenBank/DDBJ whole genome shotgun (WGS) entry which is preliminary data.</text>
</comment>
<keyword evidence="12 13" id="KW-0472">Membrane</keyword>
<gene>
    <name evidence="15" type="ORF">A2975_00035</name>
</gene>
<dbReference type="Pfam" id="PF02163">
    <property type="entry name" value="Peptidase_M50"/>
    <property type="match status" value="1"/>
</dbReference>
<evidence type="ECO:0000256" key="4">
    <source>
        <dbReference type="ARBA" id="ARBA00022475"/>
    </source>
</evidence>
<protein>
    <recommendedName>
        <fullName evidence="14">Peptidase M50 domain-containing protein</fullName>
    </recommendedName>
</protein>
<dbReference type="GO" id="GO:0008237">
    <property type="term" value="F:metallopeptidase activity"/>
    <property type="evidence" value="ECO:0007669"/>
    <property type="project" value="UniProtKB-KW"/>
</dbReference>
<dbReference type="EMBL" id="MGHL01000021">
    <property type="protein sequence ID" value="OGM68667.1"/>
    <property type="molecule type" value="Genomic_DNA"/>
</dbReference>
<feature type="transmembrane region" description="Helical" evidence="13">
    <location>
        <begin position="91"/>
        <end position="111"/>
    </location>
</feature>
<evidence type="ECO:0000256" key="5">
    <source>
        <dbReference type="ARBA" id="ARBA00022670"/>
    </source>
</evidence>
<keyword evidence="10 13" id="KW-1133">Transmembrane helix</keyword>
<dbReference type="GO" id="GO:0006508">
    <property type="term" value="P:proteolysis"/>
    <property type="evidence" value="ECO:0007669"/>
    <property type="project" value="UniProtKB-KW"/>
</dbReference>
<dbReference type="PANTHER" id="PTHR35864">
    <property type="entry name" value="ZINC METALLOPROTEASE MJ0611-RELATED"/>
    <property type="match status" value="1"/>
</dbReference>
<dbReference type="InterPro" id="IPR052348">
    <property type="entry name" value="Metallopeptidase_M50B"/>
</dbReference>
<evidence type="ECO:0000256" key="2">
    <source>
        <dbReference type="ARBA" id="ARBA00004651"/>
    </source>
</evidence>
<keyword evidence="8" id="KW-0378">Hydrolase</keyword>
<dbReference type="GO" id="GO:0046872">
    <property type="term" value="F:metal ion binding"/>
    <property type="evidence" value="ECO:0007669"/>
    <property type="project" value="UniProtKB-KW"/>
</dbReference>
<dbReference type="AlphaFoldDB" id="A0A1F8BX67"/>
<feature type="transmembrane region" description="Helical" evidence="13">
    <location>
        <begin position="123"/>
        <end position="143"/>
    </location>
</feature>
<evidence type="ECO:0000256" key="6">
    <source>
        <dbReference type="ARBA" id="ARBA00022692"/>
    </source>
</evidence>
<keyword evidence="6 13" id="KW-0812">Transmembrane</keyword>
<comment type="cofactor">
    <cofactor evidence="1">
        <name>Zn(2+)</name>
        <dbReference type="ChEBI" id="CHEBI:29105"/>
    </cofactor>
</comment>
<comment type="similarity">
    <text evidence="3">Belongs to the peptidase M50B family.</text>
</comment>
<keyword evidence="7" id="KW-0479">Metal-binding</keyword>
<accession>A0A1F8BX67</accession>
<organism evidence="15 16">
    <name type="scientific">Candidatus Woesebacteria bacterium RIFCSPLOWO2_01_FULL_44_14</name>
    <dbReference type="NCBI Taxonomy" id="1802525"/>
    <lineage>
        <taxon>Bacteria</taxon>
        <taxon>Candidatus Woeseibacteriota</taxon>
    </lineage>
</organism>
<evidence type="ECO:0000256" key="9">
    <source>
        <dbReference type="ARBA" id="ARBA00022833"/>
    </source>
</evidence>
<dbReference type="InterPro" id="IPR044537">
    <property type="entry name" value="Rip2-like"/>
</dbReference>
<sequence length="205" mass="22531">MQVTDIVIIFVIILLSMAIHEAMHAFTAHWLGDTTAKDEGRLTLNPLKHIDIYTTVALPLILILLHIPPFFIAKPVPFNPAKVRFEEFGAALIGIVGPFTNLTLAAAVAGIVRLTGMAAGSSIYNIASIIVVINLGFFVFNMIPFPPLDGSRLLYAVAPEPVQKVMYMIESGGLMMIIVFMFVLFPVIIPVVSNVINYLYNFLMI</sequence>
<dbReference type="PANTHER" id="PTHR35864:SF1">
    <property type="entry name" value="ZINC METALLOPROTEASE YWHC-RELATED"/>
    <property type="match status" value="1"/>
</dbReference>
<comment type="subcellular location">
    <subcellularLocation>
        <location evidence="2">Cell membrane</location>
        <topology evidence="2">Multi-pass membrane protein</topology>
    </subcellularLocation>
</comment>
<evidence type="ECO:0000259" key="14">
    <source>
        <dbReference type="Pfam" id="PF02163"/>
    </source>
</evidence>
<evidence type="ECO:0000256" key="8">
    <source>
        <dbReference type="ARBA" id="ARBA00022801"/>
    </source>
</evidence>
<feature type="transmembrane region" description="Helical" evidence="13">
    <location>
        <begin position="6"/>
        <end position="31"/>
    </location>
</feature>
<evidence type="ECO:0000256" key="10">
    <source>
        <dbReference type="ARBA" id="ARBA00022989"/>
    </source>
</evidence>
<evidence type="ECO:0000256" key="1">
    <source>
        <dbReference type="ARBA" id="ARBA00001947"/>
    </source>
</evidence>
<evidence type="ECO:0000256" key="7">
    <source>
        <dbReference type="ARBA" id="ARBA00022723"/>
    </source>
</evidence>
<keyword evidence="4" id="KW-1003">Cell membrane</keyword>
<keyword evidence="5" id="KW-0645">Protease</keyword>
<keyword evidence="11" id="KW-0482">Metalloprotease</keyword>
<evidence type="ECO:0000256" key="3">
    <source>
        <dbReference type="ARBA" id="ARBA00007931"/>
    </source>
</evidence>
<evidence type="ECO:0000313" key="15">
    <source>
        <dbReference type="EMBL" id="OGM68667.1"/>
    </source>
</evidence>
<dbReference type="GO" id="GO:0005886">
    <property type="term" value="C:plasma membrane"/>
    <property type="evidence" value="ECO:0007669"/>
    <property type="project" value="UniProtKB-SubCell"/>
</dbReference>
<reference evidence="15 16" key="1">
    <citation type="journal article" date="2016" name="Nat. Commun.">
        <title>Thousands of microbial genomes shed light on interconnected biogeochemical processes in an aquifer system.</title>
        <authorList>
            <person name="Anantharaman K."/>
            <person name="Brown C.T."/>
            <person name="Hug L.A."/>
            <person name="Sharon I."/>
            <person name="Castelle C.J."/>
            <person name="Probst A.J."/>
            <person name="Thomas B.C."/>
            <person name="Singh A."/>
            <person name="Wilkins M.J."/>
            <person name="Karaoz U."/>
            <person name="Brodie E.L."/>
            <person name="Williams K.H."/>
            <person name="Hubbard S.S."/>
            <person name="Banfield J.F."/>
        </authorList>
    </citation>
    <scope>NUCLEOTIDE SEQUENCE [LARGE SCALE GENOMIC DNA]</scope>
</reference>
<dbReference type="InterPro" id="IPR008915">
    <property type="entry name" value="Peptidase_M50"/>
</dbReference>
<evidence type="ECO:0000256" key="13">
    <source>
        <dbReference type="SAM" id="Phobius"/>
    </source>
</evidence>
<evidence type="ECO:0000313" key="16">
    <source>
        <dbReference type="Proteomes" id="UP000178429"/>
    </source>
</evidence>
<feature type="domain" description="Peptidase M50" evidence="14">
    <location>
        <begin position="92"/>
        <end position="179"/>
    </location>
</feature>
<feature type="transmembrane region" description="Helical" evidence="13">
    <location>
        <begin position="174"/>
        <end position="200"/>
    </location>
</feature>
<evidence type="ECO:0000256" key="11">
    <source>
        <dbReference type="ARBA" id="ARBA00023049"/>
    </source>
</evidence>
<feature type="transmembrane region" description="Helical" evidence="13">
    <location>
        <begin position="52"/>
        <end position="71"/>
    </location>
</feature>
<evidence type="ECO:0000256" key="12">
    <source>
        <dbReference type="ARBA" id="ARBA00023136"/>
    </source>
</evidence>